<dbReference type="Proteomes" id="UP001295469">
    <property type="component" value="Chromosome A08"/>
</dbReference>
<sequence>MAAEKRRRSFLPLRATATRCRRSEVRQVFSLFSFSRDFSDNGMSTPTSGTVSATTVEIPKSASFYVKEVSAKSPTKSASMTDSGGDETDLPITTTEIIVSRC</sequence>
<accession>A0A816ZSM2</accession>
<dbReference type="EMBL" id="HG994362">
    <property type="protein sequence ID" value="CAF2223171.1"/>
    <property type="molecule type" value="Genomic_DNA"/>
</dbReference>
<name>A0A816ZSM2_BRANA</name>
<evidence type="ECO:0000313" key="1">
    <source>
        <dbReference type="EMBL" id="CAF2223171.1"/>
    </source>
</evidence>
<organism evidence="1">
    <name type="scientific">Brassica napus</name>
    <name type="common">Rape</name>
    <dbReference type="NCBI Taxonomy" id="3708"/>
    <lineage>
        <taxon>Eukaryota</taxon>
        <taxon>Viridiplantae</taxon>
        <taxon>Streptophyta</taxon>
        <taxon>Embryophyta</taxon>
        <taxon>Tracheophyta</taxon>
        <taxon>Spermatophyta</taxon>
        <taxon>Magnoliopsida</taxon>
        <taxon>eudicotyledons</taxon>
        <taxon>Gunneridae</taxon>
        <taxon>Pentapetalae</taxon>
        <taxon>rosids</taxon>
        <taxon>malvids</taxon>
        <taxon>Brassicales</taxon>
        <taxon>Brassicaceae</taxon>
        <taxon>Brassiceae</taxon>
        <taxon>Brassica</taxon>
    </lineage>
</organism>
<dbReference type="AlphaFoldDB" id="A0A816ZSM2"/>
<proteinExistence type="predicted"/>
<gene>
    <name evidence="1" type="ORF">DARMORV10_A08P07230.1</name>
</gene>
<protein>
    <submittedName>
        <fullName evidence="1">(rape) hypothetical protein</fullName>
    </submittedName>
</protein>
<reference evidence="1" key="1">
    <citation type="submission" date="2021-01" db="EMBL/GenBank/DDBJ databases">
        <authorList>
            <consortium name="Genoscope - CEA"/>
            <person name="William W."/>
        </authorList>
    </citation>
    <scope>NUCLEOTIDE SEQUENCE</scope>
</reference>